<comment type="similarity">
    <text evidence="1 6">Belongs to the eukaryotic initiation factor 4E family.</text>
</comment>
<evidence type="ECO:0000256" key="5">
    <source>
        <dbReference type="ARBA" id="ARBA00022917"/>
    </source>
</evidence>
<dbReference type="AlphaFoldDB" id="A0A6A5BPE4"/>
<evidence type="ECO:0000313" key="8">
    <source>
        <dbReference type="EMBL" id="KAF0974809.1"/>
    </source>
</evidence>
<organism evidence="8 9">
    <name type="scientific">Naegleria fowleri</name>
    <name type="common">Brain eating amoeba</name>
    <dbReference type="NCBI Taxonomy" id="5763"/>
    <lineage>
        <taxon>Eukaryota</taxon>
        <taxon>Discoba</taxon>
        <taxon>Heterolobosea</taxon>
        <taxon>Tetramitia</taxon>
        <taxon>Eutetramitia</taxon>
        <taxon>Vahlkampfiidae</taxon>
        <taxon>Naegleria</taxon>
    </lineage>
</organism>
<keyword evidence="3" id="KW-0810">Translation regulation</keyword>
<name>A0A6A5BPE4_NAEFO</name>
<dbReference type="GO" id="GO:0003743">
    <property type="term" value="F:translation initiation factor activity"/>
    <property type="evidence" value="ECO:0007669"/>
    <property type="project" value="UniProtKB-KW"/>
</dbReference>
<evidence type="ECO:0000313" key="9">
    <source>
        <dbReference type="Proteomes" id="UP000444721"/>
    </source>
</evidence>
<proteinExistence type="inferred from homology"/>
<evidence type="ECO:0000256" key="7">
    <source>
        <dbReference type="SAM" id="MobiDB-lite"/>
    </source>
</evidence>
<keyword evidence="9" id="KW-1185">Reference proteome</keyword>
<keyword evidence="5 6" id="KW-0648">Protein biosynthesis</keyword>
<dbReference type="VEuPathDB" id="AmoebaDB:NfTy_076920"/>
<dbReference type="InterPro" id="IPR001040">
    <property type="entry name" value="TIF_eIF_4E"/>
</dbReference>
<dbReference type="OrthoDB" id="590761at2759"/>
<dbReference type="RefSeq" id="XP_044559522.1">
    <property type="nucleotide sequence ID" value="XM_044709901.1"/>
</dbReference>
<feature type="compositionally biased region" description="Basic and acidic residues" evidence="7">
    <location>
        <begin position="1"/>
        <end position="20"/>
    </location>
</feature>
<reference evidence="8 9" key="1">
    <citation type="journal article" date="2019" name="Sci. Rep.">
        <title>Nanopore sequencing improves the draft genome of the human pathogenic amoeba Naegleria fowleri.</title>
        <authorList>
            <person name="Liechti N."/>
            <person name="Schurch N."/>
            <person name="Bruggmann R."/>
            <person name="Wittwer M."/>
        </authorList>
    </citation>
    <scope>NUCLEOTIDE SEQUENCE [LARGE SCALE GENOMIC DNA]</scope>
    <source>
        <strain evidence="8 9">ATCC 30894</strain>
    </source>
</reference>
<keyword evidence="2 6" id="KW-0396">Initiation factor</keyword>
<dbReference type="Proteomes" id="UP000444721">
    <property type="component" value="Unassembled WGS sequence"/>
</dbReference>
<dbReference type="GO" id="GO:0016281">
    <property type="term" value="C:eukaryotic translation initiation factor 4F complex"/>
    <property type="evidence" value="ECO:0007669"/>
    <property type="project" value="TreeGrafter"/>
</dbReference>
<evidence type="ECO:0000256" key="3">
    <source>
        <dbReference type="ARBA" id="ARBA00022845"/>
    </source>
</evidence>
<dbReference type="VEuPathDB" id="AmoebaDB:NF0089940"/>
<evidence type="ECO:0000256" key="1">
    <source>
        <dbReference type="ARBA" id="ARBA00009860"/>
    </source>
</evidence>
<evidence type="ECO:0008006" key="10">
    <source>
        <dbReference type="Google" id="ProtNLM"/>
    </source>
</evidence>
<evidence type="ECO:0000256" key="2">
    <source>
        <dbReference type="ARBA" id="ARBA00022540"/>
    </source>
</evidence>
<dbReference type="SUPFAM" id="SSF55418">
    <property type="entry name" value="eIF4e-like"/>
    <property type="match status" value="1"/>
</dbReference>
<evidence type="ECO:0000256" key="6">
    <source>
        <dbReference type="RuleBase" id="RU004374"/>
    </source>
</evidence>
<dbReference type="GeneID" id="68113501"/>
<gene>
    <name evidence="8" type="ORF">FDP41_006283</name>
</gene>
<keyword evidence="4 6" id="KW-0694">RNA-binding</keyword>
<comment type="caution">
    <text evidence="8">The sequence shown here is derived from an EMBL/GenBank/DDBJ whole genome shotgun (WGS) entry which is preliminary data.</text>
</comment>
<feature type="region of interest" description="Disordered" evidence="7">
    <location>
        <begin position="1"/>
        <end position="30"/>
    </location>
</feature>
<dbReference type="OMA" id="EEFWAIV"/>
<dbReference type="EMBL" id="VFQX01000051">
    <property type="protein sequence ID" value="KAF0974809.1"/>
    <property type="molecule type" value="Genomic_DNA"/>
</dbReference>
<dbReference type="Pfam" id="PF01652">
    <property type="entry name" value="IF4E"/>
    <property type="match status" value="1"/>
</dbReference>
<protein>
    <recommendedName>
        <fullName evidence="10">Eukaryotic translation initiation factor 4E</fullName>
    </recommendedName>
</protein>
<evidence type="ECO:0000256" key="4">
    <source>
        <dbReference type="ARBA" id="ARBA00022884"/>
    </source>
</evidence>
<dbReference type="InterPro" id="IPR023398">
    <property type="entry name" value="TIF_eIF4e-like"/>
</dbReference>
<sequence length="211" mass="24967">MMTTDKKYKDEEPLTDHQSEGENYNEEEESAEKHFLEHTWTLWYHNPQAKLNEQNYSQFFNEVYTFSDVETFWSVFNHIRGPSDITTGTTYFLLKEGIKPEWEDPKCINGGDWVYSFPRKFNNADQYWLDLVMFCVGESFTYSENLLGCCVANRKNQIRINLWVNTLDETIVKKFGEQLKYEALKLNPSVTIDFKSFRDQLDGKKTILQTV</sequence>
<dbReference type="VEuPathDB" id="AmoebaDB:FDP41_006283"/>
<dbReference type="Gene3D" id="3.30.760.10">
    <property type="entry name" value="RNA Cap, Translation Initiation Factor Eif4e"/>
    <property type="match status" value="1"/>
</dbReference>
<dbReference type="PANTHER" id="PTHR11960">
    <property type="entry name" value="EUKARYOTIC TRANSLATION INITIATION FACTOR 4E RELATED"/>
    <property type="match status" value="1"/>
</dbReference>
<dbReference type="GO" id="GO:0000340">
    <property type="term" value="F:RNA 7-methylguanosine cap binding"/>
    <property type="evidence" value="ECO:0007669"/>
    <property type="project" value="TreeGrafter"/>
</dbReference>
<dbReference type="PANTHER" id="PTHR11960:SF8">
    <property type="entry name" value="EUKARYOTIC TRANSLATION INITIATION FACTOR 4E1-RELATED"/>
    <property type="match status" value="1"/>
</dbReference>
<dbReference type="GO" id="GO:0006417">
    <property type="term" value="P:regulation of translation"/>
    <property type="evidence" value="ECO:0007669"/>
    <property type="project" value="UniProtKB-KW"/>
</dbReference>
<accession>A0A6A5BPE4</accession>